<dbReference type="AlphaFoldDB" id="A0A7S2TYL7"/>
<evidence type="ECO:0000256" key="2">
    <source>
        <dbReference type="ARBA" id="ARBA00023004"/>
    </source>
</evidence>
<protein>
    <recommendedName>
        <fullName evidence="4">Gamma-butyrobetaine hydroxylase-like N-terminal domain-containing protein</fullName>
    </recommendedName>
</protein>
<accession>A0A7S2TYL7</accession>
<name>A0A7S2TYL7_9EUKA</name>
<dbReference type="Pfam" id="PF06155">
    <property type="entry name" value="GBBH-like_N"/>
    <property type="match status" value="1"/>
</dbReference>
<sequence>MWGIENTYSVPLTETVSQAGDTGTPFVQRHPDAPAAKVFATLANDVINEVETLDSTRLQMPKVEYDVLRNLVVSTFADGKEESISPVELRRRCRSPTNVQELITEDVRPMEIFPMGNYAVQVLWSDGHQSLMPYRSFIESYAASSSSSNKNNNNVDGDSDDATDNLQTNTSAATTSQRVEVV</sequence>
<dbReference type="Gene3D" id="3.30.2020.30">
    <property type="match status" value="1"/>
</dbReference>
<evidence type="ECO:0000259" key="4">
    <source>
        <dbReference type="Pfam" id="PF06155"/>
    </source>
</evidence>
<evidence type="ECO:0000256" key="1">
    <source>
        <dbReference type="ARBA" id="ARBA00022723"/>
    </source>
</evidence>
<dbReference type="EMBL" id="HBHP01025612">
    <property type="protein sequence ID" value="CAD9771915.1"/>
    <property type="molecule type" value="Transcribed_RNA"/>
</dbReference>
<gene>
    <name evidence="5" type="ORF">LSP00402_LOCUS15905</name>
</gene>
<feature type="region of interest" description="Disordered" evidence="3">
    <location>
        <begin position="145"/>
        <end position="182"/>
    </location>
</feature>
<reference evidence="5" key="1">
    <citation type="submission" date="2021-01" db="EMBL/GenBank/DDBJ databases">
        <authorList>
            <person name="Corre E."/>
            <person name="Pelletier E."/>
            <person name="Niang G."/>
            <person name="Scheremetjew M."/>
            <person name="Finn R."/>
            <person name="Kale V."/>
            <person name="Holt S."/>
            <person name="Cochrane G."/>
            <person name="Meng A."/>
            <person name="Brown T."/>
            <person name="Cohen L."/>
        </authorList>
    </citation>
    <scope>NUCLEOTIDE SEQUENCE</scope>
    <source>
        <strain evidence="5">CCMP622</strain>
    </source>
</reference>
<dbReference type="InterPro" id="IPR038492">
    <property type="entry name" value="GBBH-like_N_sf"/>
</dbReference>
<organism evidence="5">
    <name type="scientific">Lotharella oceanica</name>
    <dbReference type="NCBI Taxonomy" id="641309"/>
    <lineage>
        <taxon>Eukaryota</taxon>
        <taxon>Sar</taxon>
        <taxon>Rhizaria</taxon>
        <taxon>Cercozoa</taxon>
        <taxon>Chlorarachniophyceae</taxon>
        <taxon>Lotharella</taxon>
    </lineage>
</organism>
<evidence type="ECO:0000313" key="5">
    <source>
        <dbReference type="EMBL" id="CAD9771915.1"/>
    </source>
</evidence>
<feature type="domain" description="Gamma-butyrobetaine hydroxylase-like N-terminal" evidence="4">
    <location>
        <begin position="75"/>
        <end position="131"/>
    </location>
</feature>
<dbReference type="GO" id="GO:0046872">
    <property type="term" value="F:metal ion binding"/>
    <property type="evidence" value="ECO:0007669"/>
    <property type="project" value="UniProtKB-KW"/>
</dbReference>
<proteinExistence type="predicted"/>
<keyword evidence="2" id="KW-0408">Iron</keyword>
<evidence type="ECO:0000256" key="3">
    <source>
        <dbReference type="SAM" id="MobiDB-lite"/>
    </source>
</evidence>
<keyword evidence="1" id="KW-0479">Metal-binding</keyword>
<feature type="compositionally biased region" description="Low complexity" evidence="3">
    <location>
        <begin position="145"/>
        <end position="154"/>
    </location>
</feature>
<feature type="compositionally biased region" description="Polar residues" evidence="3">
    <location>
        <begin position="164"/>
        <end position="182"/>
    </location>
</feature>
<dbReference type="InterPro" id="IPR010376">
    <property type="entry name" value="GBBH-like_N"/>
</dbReference>